<comment type="caution">
    <text evidence="1">The sequence shown here is derived from an EMBL/GenBank/DDBJ whole genome shotgun (WGS) entry which is preliminary data.</text>
</comment>
<dbReference type="EMBL" id="BIFQ01000002">
    <property type="protein sequence ID" value="GCE09147.1"/>
    <property type="molecule type" value="Genomic_DNA"/>
</dbReference>
<name>A0A401ZQJ9_9CHLR</name>
<accession>A0A401ZQJ9</accession>
<evidence type="ECO:0000313" key="1">
    <source>
        <dbReference type="EMBL" id="GCE09147.1"/>
    </source>
</evidence>
<sequence>MQDSHIIELQSVFTAQNELIGGVSFLHSAICKTYWISTLAYASAQQQVAAIDAVISFQNGRVEDVKRIVLADGRQTSAITDMVFTLPNVRPTNWAGAFFLKGQTQPITIPV</sequence>
<evidence type="ECO:0000313" key="2">
    <source>
        <dbReference type="Proteomes" id="UP000287224"/>
    </source>
</evidence>
<dbReference type="AlphaFoldDB" id="A0A401ZQJ9"/>
<dbReference type="RefSeq" id="WP_126601582.1">
    <property type="nucleotide sequence ID" value="NZ_BIFQ01000002.1"/>
</dbReference>
<organism evidence="1 2">
    <name type="scientific">Dictyobacter aurantiacus</name>
    <dbReference type="NCBI Taxonomy" id="1936993"/>
    <lineage>
        <taxon>Bacteria</taxon>
        <taxon>Bacillati</taxon>
        <taxon>Chloroflexota</taxon>
        <taxon>Ktedonobacteria</taxon>
        <taxon>Ktedonobacterales</taxon>
        <taxon>Dictyobacteraceae</taxon>
        <taxon>Dictyobacter</taxon>
    </lineage>
</organism>
<proteinExistence type="predicted"/>
<dbReference type="Proteomes" id="UP000287224">
    <property type="component" value="Unassembled WGS sequence"/>
</dbReference>
<keyword evidence="2" id="KW-1185">Reference proteome</keyword>
<protein>
    <submittedName>
        <fullName evidence="1">Uncharacterized protein</fullName>
    </submittedName>
</protein>
<reference evidence="2" key="1">
    <citation type="submission" date="2018-12" db="EMBL/GenBank/DDBJ databases">
        <title>Tengunoibacter tsumagoiensis gen. nov., sp. nov., Dictyobacter kobayashii sp. nov., D. alpinus sp. nov., and D. joshuensis sp. nov. and description of Dictyobacteraceae fam. nov. within the order Ktedonobacterales isolated from Tengu-no-mugimeshi.</title>
        <authorList>
            <person name="Wang C.M."/>
            <person name="Zheng Y."/>
            <person name="Sakai Y."/>
            <person name="Toyoda A."/>
            <person name="Minakuchi Y."/>
            <person name="Abe K."/>
            <person name="Yokota A."/>
            <person name="Yabe S."/>
        </authorList>
    </citation>
    <scope>NUCLEOTIDE SEQUENCE [LARGE SCALE GENOMIC DNA]</scope>
    <source>
        <strain evidence="2">S-27</strain>
    </source>
</reference>
<gene>
    <name evidence="1" type="ORF">KDAU_64760</name>
</gene>